<reference evidence="14" key="3">
    <citation type="submission" date="2023-05" db="EMBL/GenBank/DDBJ databases">
        <authorList>
            <person name="Smith C.H."/>
        </authorList>
    </citation>
    <scope>NUCLEOTIDE SEQUENCE</scope>
    <source>
        <strain evidence="14">CHS0354</strain>
        <tissue evidence="14">Mantle</tissue>
    </source>
</reference>
<dbReference type="PANTHER" id="PTHR10252:SF54">
    <property type="entry name" value="CHROMATIN ACCESSIBILITY COMPLEX PROTEIN 1"/>
    <property type="match status" value="1"/>
</dbReference>
<dbReference type="CDD" id="cd22924">
    <property type="entry name" value="HFD_CHRAC1-like"/>
    <property type="match status" value="1"/>
</dbReference>
<keyword evidence="3" id="KW-0808">Transferase</keyword>
<evidence type="ECO:0000256" key="4">
    <source>
        <dbReference type="ARBA" id="ARBA00022695"/>
    </source>
</evidence>
<dbReference type="InterPro" id="IPR003958">
    <property type="entry name" value="CBFA_NFYB_domain"/>
</dbReference>
<dbReference type="EMBL" id="JAEAOA010000559">
    <property type="protein sequence ID" value="KAK3586934.1"/>
    <property type="molecule type" value="Genomic_DNA"/>
</dbReference>
<keyword evidence="15" id="KW-1185">Reference proteome</keyword>
<evidence type="ECO:0000313" key="14">
    <source>
        <dbReference type="EMBL" id="KAK3586934.1"/>
    </source>
</evidence>
<evidence type="ECO:0000256" key="5">
    <source>
        <dbReference type="ARBA" id="ARBA00022990"/>
    </source>
</evidence>
<evidence type="ECO:0000256" key="7">
    <source>
        <dbReference type="ARBA" id="ARBA00023125"/>
    </source>
</evidence>
<comment type="subcellular location">
    <subcellularLocation>
        <location evidence="1">Nucleus</location>
    </subcellularLocation>
</comment>
<dbReference type="Proteomes" id="UP001195483">
    <property type="component" value="Unassembled WGS sequence"/>
</dbReference>
<reference evidence="14" key="2">
    <citation type="journal article" date="2021" name="Genome Biol. Evol.">
        <title>Developing a high-quality reference genome for a parasitic bivalve with doubly uniparental inheritance (Bivalvia: Unionida).</title>
        <authorList>
            <person name="Smith C.H."/>
        </authorList>
    </citation>
    <scope>NUCLEOTIDE SEQUENCE</scope>
    <source>
        <strain evidence="14">CHS0354</strain>
        <tissue evidence="14">Mantle</tissue>
    </source>
</reference>
<dbReference type="InterPro" id="IPR050568">
    <property type="entry name" value="Transcr_DNA_Rep_Reg"/>
</dbReference>
<dbReference type="GO" id="GO:0016779">
    <property type="term" value="F:nucleotidyltransferase activity"/>
    <property type="evidence" value="ECO:0007669"/>
    <property type="project" value="UniProtKB-KW"/>
</dbReference>
<keyword evidence="8" id="KW-0539">Nucleus</keyword>
<evidence type="ECO:0000256" key="6">
    <source>
        <dbReference type="ARBA" id="ARBA00023054"/>
    </source>
</evidence>
<evidence type="ECO:0000256" key="9">
    <source>
        <dbReference type="ARBA" id="ARBA00059032"/>
    </source>
</evidence>
<keyword evidence="4" id="KW-0548">Nucleotidyltransferase</keyword>
<dbReference type="Gene3D" id="1.10.20.10">
    <property type="entry name" value="Histone, subunit A"/>
    <property type="match status" value="1"/>
</dbReference>
<keyword evidence="7" id="KW-0238">DNA-binding</keyword>
<dbReference type="InterPro" id="IPR009072">
    <property type="entry name" value="Histone-fold"/>
</dbReference>
<keyword evidence="5" id="KW-0007">Acetylation</keyword>
<feature type="domain" description="Transcription factor CBF/NF-Y/archaeal histone" evidence="13">
    <location>
        <begin position="12"/>
        <end position="72"/>
    </location>
</feature>
<proteinExistence type="predicted"/>
<sequence>MADKDESLQTCTLPLSRVKTIMKSSPDVSCISQEALFLAGKATELFIQSLAQVSLEKSTDKKSLQYRDLAEVVNSIDTLQFLQDIVPKKITAREFFEMLKQNEDEDEET</sequence>
<dbReference type="GO" id="GO:0046982">
    <property type="term" value="F:protein heterodimerization activity"/>
    <property type="evidence" value="ECO:0007669"/>
    <property type="project" value="InterPro"/>
</dbReference>
<dbReference type="Pfam" id="PF00808">
    <property type="entry name" value="CBFD_NFYB_HMF"/>
    <property type="match status" value="1"/>
</dbReference>
<evidence type="ECO:0000256" key="3">
    <source>
        <dbReference type="ARBA" id="ARBA00022679"/>
    </source>
</evidence>
<dbReference type="FunFam" id="1.10.20.10:FF:000048">
    <property type="entry name" value="Chromatin accessibility complex subunit 1"/>
    <property type="match status" value="1"/>
</dbReference>
<comment type="function">
    <text evidence="9">Forms a complex with DNA polymerase epsilon subunit POLE3 and binds naked DNA, which is then incorporated into chromatin, aided by the nucleosome remodeling activity of ISWI/SNF2H and ACF1. Does not enhance nucleosome sliding activity of the ACF-5 ISWI chromatin remodeling complex.</text>
</comment>
<organism evidence="14 15">
    <name type="scientific">Potamilus streckersoni</name>
    <dbReference type="NCBI Taxonomy" id="2493646"/>
    <lineage>
        <taxon>Eukaryota</taxon>
        <taxon>Metazoa</taxon>
        <taxon>Spiralia</taxon>
        <taxon>Lophotrochozoa</taxon>
        <taxon>Mollusca</taxon>
        <taxon>Bivalvia</taxon>
        <taxon>Autobranchia</taxon>
        <taxon>Heteroconchia</taxon>
        <taxon>Palaeoheterodonta</taxon>
        <taxon>Unionida</taxon>
        <taxon>Unionoidea</taxon>
        <taxon>Unionidae</taxon>
        <taxon>Ambleminae</taxon>
        <taxon>Lampsilini</taxon>
        <taxon>Potamilus</taxon>
    </lineage>
</organism>
<dbReference type="PANTHER" id="PTHR10252">
    <property type="entry name" value="HISTONE-LIKE TRANSCRIPTION FACTOR CCAAT-RELATED"/>
    <property type="match status" value="1"/>
</dbReference>
<evidence type="ECO:0000256" key="10">
    <source>
        <dbReference type="ARBA" id="ARBA00062516"/>
    </source>
</evidence>
<protein>
    <recommendedName>
        <fullName evidence="11">Chromatin accessibility complex protein 1</fullName>
    </recommendedName>
    <alternativeName>
        <fullName evidence="12">DNA polymerase epsilon subunit p15</fullName>
    </alternativeName>
</protein>
<evidence type="ECO:0000256" key="2">
    <source>
        <dbReference type="ARBA" id="ARBA00022553"/>
    </source>
</evidence>
<evidence type="ECO:0000256" key="12">
    <source>
        <dbReference type="ARBA" id="ARBA00083235"/>
    </source>
</evidence>
<dbReference type="GO" id="GO:0006338">
    <property type="term" value="P:chromatin remodeling"/>
    <property type="evidence" value="ECO:0007669"/>
    <property type="project" value="TreeGrafter"/>
</dbReference>
<comment type="subunit">
    <text evidence="10">Heterodimer with POLE3; binds to DNA. Component of the CHRAC ISWI chromatin remodeling complex at least composed of SMARCA5/SNF2H, BAZ1A/ACF1, CHRAC1 and POLE3; the complex preferentially binds DNA through the CHRAC1-POLE3 heterodimer and possesses ATP-dependent nucleosome-remodeling activity. Within the complex, the heterodimer with POLE3 interacts with SMARCA5/SNF2H; the interaction is direct and enhances nucleosome sliding activity by the SMARCA5/SNF2H and BAZ1A/ACF1 interaction. Within the complex, the heterodimer with POLE3 interacts with BAZ1A/ACF1; the interactions are direct.</text>
</comment>
<dbReference type="GO" id="GO:0006261">
    <property type="term" value="P:DNA-templated DNA replication"/>
    <property type="evidence" value="ECO:0007669"/>
    <property type="project" value="TreeGrafter"/>
</dbReference>
<dbReference type="AlphaFoldDB" id="A0AAE0VQX8"/>
<gene>
    <name evidence="14" type="ORF">CHS0354_008532</name>
</gene>
<evidence type="ECO:0000259" key="13">
    <source>
        <dbReference type="Pfam" id="PF00808"/>
    </source>
</evidence>
<evidence type="ECO:0000256" key="11">
    <source>
        <dbReference type="ARBA" id="ARBA00071805"/>
    </source>
</evidence>
<dbReference type="GO" id="GO:0008623">
    <property type="term" value="C:CHRAC"/>
    <property type="evidence" value="ECO:0007669"/>
    <property type="project" value="TreeGrafter"/>
</dbReference>
<evidence type="ECO:0000256" key="8">
    <source>
        <dbReference type="ARBA" id="ARBA00023242"/>
    </source>
</evidence>
<dbReference type="GO" id="GO:0003677">
    <property type="term" value="F:DNA binding"/>
    <property type="evidence" value="ECO:0007669"/>
    <property type="project" value="UniProtKB-KW"/>
</dbReference>
<keyword evidence="6" id="KW-0175">Coiled coil</keyword>
<comment type="caution">
    <text evidence="14">The sequence shown here is derived from an EMBL/GenBank/DDBJ whole genome shotgun (WGS) entry which is preliminary data.</text>
</comment>
<name>A0AAE0VQX8_9BIVA</name>
<reference evidence="14" key="1">
    <citation type="journal article" date="2021" name="Genome Biol. Evol.">
        <title>A High-Quality Reference Genome for a Parasitic Bivalve with Doubly Uniparental Inheritance (Bivalvia: Unionida).</title>
        <authorList>
            <person name="Smith C.H."/>
        </authorList>
    </citation>
    <scope>NUCLEOTIDE SEQUENCE</scope>
    <source>
        <strain evidence="14">CHS0354</strain>
    </source>
</reference>
<evidence type="ECO:0000313" key="15">
    <source>
        <dbReference type="Proteomes" id="UP001195483"/>
    </source>
</evidence>
<keyword evidence="2" id="KW-0597">Phosphoprotein</keyword>
<dbReference type="SUPFAM" id="SSF47113">
    <property type="entry name" value="Histone-fold"/>
    <property type="match status" value="1"/>
</dbReference>
<accession>A0AAE0VQX8</accession>
<evidence type="ECO:0000256" key="1">
    <source>
        <dbReference type="ARBA" id="ARBA00004123"/>
    </source>
</evidence>